<dbReference type="EMBL" id="DWWC01000346">
    <property type="protein sequence ID" value="HJC71158.1"/>
    <property type="molecule type" value="Genomic_DNA"/>
</dbReference>
<sequence>MRQPTDPLDESRRVLLDAGAADLPRMPWQHHQAPAEDFLLLRYALHLASGQVGSGRTDELRAGLRLLEAARSELDSLETALLLSSRAEGMTWTEIAEELGLRSAQAAQQRSRRLDERRA</sequence>
<proteinExistence type="predicted"/>
<evidence type="ECO:0000313" key="1">
    <source>
        <dbReference type="EMBL" id="HJC71158.1"/>
    </source>
</evidence>
<accession>A0A9D2TJK6</accession>
<reference evidence="1" key="2">
    <citation type="submission" date="2021-04" db="EMBL/GenBank/DDBJ databases">
        <authorList>
            <person name="Gilroy R."/>
        </authorList>
    </citation>
    <scope>NUCLEOTIDE SEQUENCE</scope>
    <source>
        <strain evidence="1">CHK130-7132</strain>
    </source>
</reference>
<protein>
    <recommendedName>
        <fullName evidence="3">DNA-binding protein</fullName>
    </recommendedName>
</protein>
<dbReference type="Proteomes" id="UP000823854">
    <property type="component" value="Unassembled WGS sequence"/>
</dbReference>
<reference evidence="1" key="1">
    <citation type="journal article" date="2021" name="PeerJ">
        <title>Extensive microbial diversity within the chicken gut microbiome revealed by metagenomics and culture.</title>
        <authorList>
            <person name="Gilroy R."/>
            <person name="Ravi A."/>
            <person name="Getino M."/>
            <person name="Pursley I."/>
            <person name="Horton D.L."/>
            <person name="Alikhan N.F."/>
            <person name="Baker D."/>
            <person name="Gharbi K."/>
            <person name="Hall N."/>
            <person name="Watson M."/>
            <person name="Adriaenssens E.M."/>
            <person name="Foster-Nyarko E."/>
            <person name="Jarju S."/>
            <person name="Secka A."/>
            <person name="Antonio M."/>
            <person name="Oren A."/>
            <person name="Chaudhuri R.R."/>
            <person name="La Ragione R."/>
            <person name="Hildebrand F."/>
            <person name="Pallen M.J."/>
        </authorList>
    </citation>
    <scope>NUCLEOTIDE SEQUENCE</scope>
    <source>
        <strain evidence="1">CHK130-7132</strain>
    </source>
</reference>
<organism evidence="1 2">
    <name type="scientific">Candidatus Brachybacterium intestinipullorum</name>
    <dbReference type="NCBI Taxonomy" id="2838512"/>
    <lineage>
        <taxon>Bacteria</taxon>
        <taxon>Bacillati</taxon>
        <taxon>Actinomycetota</taxon>
        <taxon>Actinomycetes</taxon>
        <taxon>Micrococcales</taxon>
        <taxon>Dermabacteraceae</taxon>
        <taxon>Brachybacterium</taxon>
    </lineage>
</organism>
<gene>
    <name evidence="1" type="ORF">H9932_15980</name>
</gene>
<name>A0A9D2TJK6_9MICO</name>
<evidence type="ECO:0008006" key="3">
    <source>
        <dbReference type="Google" id="ProtNLM"/>
    </source>
</evidence>
<comment type="caution">
    <text evidence="1">The sequence shown here is derived from an EMBL/GenBank/DDBJ whole genome shotgun (WGS) entry which is preliminary data.</text>
</comment>
<evidence type="ECO:0000313" key="2">
    <source>
        <dbReference type="Proteomes" id="UP000823854"/>
    </source>
</evidence>
<dbReference type="AlphaFoldDB" id="A0A9D2TJK6"/>